<keyword evidence="5" id="KW-1185">Reference proteome</keyword>
<dbReference type="PATRIC" id="fig|1422.17.peg.913"/>
<evidence type="ECO:0000313" key="4">
    <source>
        <dbReference type="Proteomes" id="UP000075517"/>
    </source>
</evidence>
<dbReference type="Proteomes" id="UP000773850">
    <property type="component" value="Unassembled WGS sequence"/>
</dbReference>
<proteinExistence type="predicted"/>
<dbReference type="PANTHER" id="PTHR43346:SF1">
    <property type="entry name" value="QUERCETIN 2,3-DIOXYGENASE-RELATED"/>
    <property type="match status" value="1"/>
</dbReference>
<accession>A0A150N8Y1</accession>
<protein>
    <submittedName>
        <fullName evidence="2">Mannose-6-phosphate isomerase</fullName>
    </submittedName>
</protein>
<dbReference type="PANTHER" id="PTHR43346">
    <property type="entry name" value="LIGAND BINDING DOMAIN PROTEIN, PUTATIVE (AFU_ORTHOLOGUE AFUA_6G14370)-RELATED"/>
    <property type="match status" value="1"/>
</dbReference>
<evidence type="ECO:0000313" key="5">
    <source>
        <dbReference type="Proteomes" id="UP000773850"/>
    </source>
</evidence>
<dbReference type="CDD" id="cd02223">
    <property type="entry name" value="cupin_Bh2720-like"/>
    <property type="match status" value="1"/>
</dbReference>
<reference evidence="2 5" key="2">
    <citation type="submission" date="2016-03" db="EMBL/GenBank/DDBJ databases">
        <title>Spore heat resistance.</title>
        <authorList>
            <person name="Boekhorst J."/>
            <person name="Berendsen E.M."/>
            <person name="Wells-Bennik M.H."/>
            <person name="Kuipers O.P."/>
        </authorList>
    </citation>
    <scope>NUCLEOTIDE SEQUENCE [LARGE SCALE GENOMIC DNA]</scope>
    <source>
        <strain evidence="2 5">GS8</strain>
    </source>
</reference>
<evidence type="ECO:0000313" key="2">
    <source>
        <dbReference type="EMBL" id="KAF6509306.1"/>
    </source>
</evidence>
<evidence type="ECO:0000313" key="3">
    <source>
        <dbReference type="EMBL" id="KYD33138.1"/>
    </source>
</evidence>
<feature type="domain" description="Cupin type-2" evidence="1">
    <location>
        <begin position="37"/>
        <end position="112"/>
    </location>
</feature>
<dbReference type="InterPro" id="IPR011051">
    <property type="entry name" value="RmlC_Cupin_sf"/>
</dbReference>
<dbReference type="Proteomes" id="UP000075517">
    <property type="component" value="Unassembled WGS sequence"/>
</dbReference>
<dbReference type="SUPFAM" id="SSF51182">
    <property type="entry name" value="RmlC-like cupins"/>
    <property type="match status" value="1"/>
</dbReference>
<dbReference type="EMBL" id="LQYY01000094">
    <property type="protein sequence ID" value="KYD33138.1"/>
    <property type="molecule type" value="Genomic_DNA"/>
</dbReference>
<keyword evidence="2" id="KW-0413">Isomerase</keyword>
<organism evidence="3 4">
    <name type="scientific">Geobacillus stearothermophilus</name>
    <name type="common">Bacillus stearothermophilus</name>
    <dbReference type="NCBI Taxonomy" id="1422"/>
    <lineage>
        <taxon>Bacteria</taxon>
        <taxon>Bacillati</taxon>
        <taxon>Bacillota</taxon>
        <taxon>Bacilli</taxon>
        <taxon>Bacillales</taxon>
        <taxon>Anoxybacillaceae</taxon>
        <taxon>Geobacillus</taxon>
    </lineage>
</organism>
<reference evidence="3 4" key="1">
    <citation type="submission" date="2016-01" db="EMBL/GenBank/DDBJ databases">
        <title>Draft Genome Sequences of Seven Thermophilic Sporeformers Isolated from Foods.</title>
        <authorList>
            <person name="Berendsen E.M."/>
            <person name="Wells-Bennik M.H."/>
            <person name="Krawcyk A.O."/>
            <person name="De Jong A."/>
            <person name="Holsappel S."/>
            <person name="Eijlander R.T."/>
            <person name="Kuipers O.P."/>
        </authorList>
    </citation>
    <scope>NUCLEOTIDE SEQUENCE [LARGE SCALE GENOMIC DNA]</scope>
    <source>
        <strain evidence="3 4">B4114</strain>
    </source>
</reference>
<dbReference type="Pfam" id="PF07883">
    <property type="entry name" value="Cupin_2"/>
    <property type="match status" value="1"/>
</dbReference>
<dbReference type="InterPro" id="IPR014710">
    <property type="entry name" value="RmlC-like_jellyroll"/>
</dbReference>
<name>A0A150N8Y1_GEOSE</name>
<comment type="caution">
    <text evidence="3">The sequence shown here is derived from an EMBL/GenBank/DDBJ whole genome shotgun (WGS) entry which is preliminary data.</text>
</comment>
<gene>
    <name evidence="3" type="ORF">B4114_0164</name>
    <name evidence="2" type="ORF">GS8_3358</name>
</gene>
<dbReference type="Gene3D" id="2.60.120.10">
    <property type="entry name" value="Jelly Rolls"/>
    <property type="match status" value="1"/>
</dbReference>
<sequence>MRDYGGKPFVVNIERAAEQNQNFRTALWTGKHLQVTLMSIEVGGDIGLEVHPNVDQFIRIEQGQGLVQMGERKDRLDFERRVSEDDAIMIPAGTWHNVTNIGHVPLKLYSIYAPPEHPFGTVHRTKAEAMADDR</sequence>
<dbReference type="InterPro" id="IPR013096">
    <property type="entry name" value="Cupin_2"/>
</dbReference>
<evidence type="ECO:0000259" key="1">
    <source>
        <dbReference type="Pfam" id="PF07883"/>
    </source>
</evidence>
<dbReference type="GO" id="GO:0016853">
    <property type="term" value="F:isomerase activity"/>
    <property type="evidence" value="ECO:0007669"/>
    <property type="project" value="UniProtKB-KW"/>
</dbReference>
<dbReference type="AlphaFoldDB" id="A0A150N8Y1"/>
<dbReference type="InterPro" id="IPR052538">
    <property type="entry name" value="Flavonoid_dioxygenase-like"/>
</dbReference>
<dbReference type="EMBL" id="LUCS01000042">
    <property type="protein sequence ID" value="KAF6509306.1"/>
    <property type="molecule type" value="Genomic_DNA"/>
</dbReference>